<evidence type="ECO:0000256" key="3">
    <source>
        <dbReference type="ARBA" id="ARBA00022801"/>
    </source>
</evidence>
<reference evidence="5 6" key="1">
    <citation type="submission" date="2020-08" db="EMBL/GenBank/DDBJ databases">
        <title>Genomic Encyclopedia of Type Strains, Phase IV (KMG-V): Genome sequencing to study the core and pangenomes of soil and plant-associated prokaryotes.</title>
        <authorList>
            <person name="Whitman W."/>
        </authorList>
    </citation>
    <scope>NUCLEOTIDE SEQUENCE [LARGE SCALE GENOMIC DNA]</scope>
    <source>
        <strain evidence="5 6">MP601</strain>
    </source>
</reference>
<sequence length="340" mass="36789">MKKSTKTFVLSDESLNLYAFKVLTAGIDLDSFKANPIMLYDHDYSKPIGQWTDLQIQGTQLTGVPMFDEEDPEAMKFYSKVEQGILKGASIGLSPIQFNEATSEMEKCSIKETSITPVPANKNAIALYNSKGQKLNGEEAKQYLLSLRSTDAAPKTEKQTNMYQKSIPALVALCLQAGHTVNLSAQSTDDEVEAAVKKIGEKYTELSGKVLILETQAKTAKEKEVEDLVDVAIAEKRLSASDKQAFVDFGKMNLSALKTALTALKAPEVKTTITAPAWGAGSGGNGGNAADDRAAWTFDDFALKAPGELELMQGADPTRFQKLLSAKTLNVRAIAHIGNN</sequence>
<evidence type="ECO:0000256" key="1">
    <source>
        <dbReference type="ARBA" id="ARBA00022612"/>
    </source>
</evidence>
<evidence type="ECO:0000313" key="5">
    <source>
        <dbReference type="EMBL" id="MBB6131336.1"/>
    </source>
</evidence>
<dbReference type="InterPro" id="IPR054613">
    <property type="entry name" value="Peptidase_S78_dom"/>
</dbReference>
<accession>A0A841JP03</accession>
<dbReference type="RefSeq" id="WP_183589859.1">
    <property type="nucleotide sequence ID" value="NZ_JACHCA010000022.1"/>
</dbReference>
<keyword evidence="2 5" id="KW-0645">Protease</keyword>
<protein>
    <submittedName>
        <fullName evidence="5">HK97 family phage prohead protease</fullName>
    </submittedName>
</protein>
<name>A0A841JP03_9SPHI</name>
<proteinExistence type="predicted"/>
<keyword evidence="3" id="KW-0378">Hydrolase</keyword>
<evidence type="ECO:0000259" key="4">
    <source>
        <dbReference type="Pfam" id="PF04586"/>
    </source>
</evidence>
<dbReference type="EMBL" id="JACHCA010000022">
    <property type="protein sequence ID" value="MBB6131336.1"/>
    <property type="molecule type" value="Genomic_DNA"/>
</dbReference>
<evidence type="ECO:0000256" key="2">
    <source>
        <dbReference type="ARBA" id="ARBA00022670"/>
    </source>
</evidence>
<keyword evidence="1" id="KW-1188">Viral release from host cell</keyword>
<evidence type="ECO:0000313" key="6">
    <source>
        <dbReference type="Proteomes" id="UP000548326"/>
    </source>
</evidence>
<gene>
    <name evidence="5" type="ORF">HDF22_005487</name>
</gene>
<dbReference type="AlphaFoldDB" id="A0A841JP03"/>
<dbReference type="Proteomes" id="UP000548326">
    <property type="component" value="Unassembled WGS sequence"/>
</dbReference>
<dbReference type="GO" id="GO:0008233">
    <property type="term" value="F:peptidase activity"/>
    <property type="evidence" value="ECO:0007669"/>
    <property type="project" value="UniProtKB-KW"/>
</dbReference>
<organism evidence="5 6">
    <name type="scientific">Mucilaginibacter lappiensis</name>
    <dbReference type="NCBI Taxonomy" id="354630"/>
    <lineage>
        <taxon>Bacteria</taxon>
        <taxon>Pseudomonadati</taxon>
        <taxon>Bacteroidota</taxon>
        <taxon>Sphingobacteriia</taxon>
        <taxon>Sphingobacteriales</taxon>
        <taxon>Sphingobacteriaceae</taxon>
        <taxon>Mucilaginibacter</taxon>
    </lineage>
</organism>
<feature type="domain" description="Prohead serine protease" evidence="4">
    <location>
        <begin position="36"/>
        <end position="130"/>
    </location>
</feature>
<comment type="caution">
    <text evidence="5">The sequence shown here is derived from an EMBL/GenBank/DDBJ whole genome shotgun (WGS) entry which is preliminary data.</text>
</comment>
<dbReference type="GO" id="GO:0006508">
    <property type="term" value="P:proteolysis"/>
    <property type="evidence" value="ECO:0007669"/>
    <property type="project" value="UniProtKB-KW"/>
</dbReference>
<dbReference type="Pfam" id="PF04586">
    <property type="entry name" value="Peptidase_S78"/>
    <property type="match status" value="1"/>
</dbReference>